<dbReference type="InterPro" id="IPR003593">
    <property type="entry name" value="AAA+_ATPase"/>
</dbReference>
<dbReference type="Gene3D" id="2.40.50.450">
    <property type="match status" value="1"/>
</dbReference>
<evidence type="ECO:0000256" key="5">
    <source>
        <dbReference type="ARBA" id="ARBA00022840"/>
    </source>
</evidence>
<evidence type="ECO:0000313" key="10">
    <source>
        <dbReference type="EMBL" id="KAA0596923.1"/>
    </source>
</evidence>
<organism evidence="10 11">
    <name type="scientific">Azospirillum lipoferum</name>
    <dbReference type="NCBI Taxonomy" id="193"/>
    <lineage>
        <taxon>Bacteria</taxon>
        <taxon>Pseudomonadati</taxon>
        <taxon>Pseudomonadota</taxon>
        <taxon>Alphaproteobacteria</taxon>
        <taxon>Rhodospirillales</taxon>
        <taxon>Azospirillaceae</taxon>
        <taxon>Azospirillum</taxon>
    </lineage>
</organism>
<dbReference type="CDD" id="cd03259">
    <property type="entry name" value="ABC_Carb_Solutes_like"/>
    <property type="match status" value="1"/>
</dbReference>
<dbReference type="SUPFAM" id="SSF52540">
    <property type="entry name" value="P-loop containing nucleoside triphosphate hydrolases"/>
    <property type="match status" value="1"/>
</dbReference>
<evidence type="ECO:0000256" key="4">
    <source>
        <dbReference type="ARBA" id="ARBA00022741"/>
    </source>
</evidence>
<keyword evidence="8" id="KW-0472">Membrane</keyword>
<evidence type="ECO:0000256" key="3">
    <source>
        <dbReference type="ARBA" id="ARBA00022496"/>
    </source>
</evidence>
<evidence type="ECO:0000256" key="7">
    <source>
        <dbReference type="ARBA" id="ARBA00023065"/>
    </source>
</evidence>
<dbReference type="GO" id="GO:0043190">
    <property type="term" value="C:ATP-binding cassette (ABC) transporter complex"/>
    <property type="evidence" value="ECO:0007669"/>
    <property type="project" value="InterPro"/>
</dbReference>
<comment type="caution">
    <text evidence="10">The sequence shown here is derived from an EMBL/GenBank/DDBJ whole genome shotgun (WGS) entry which is preliminary data.</text>
</comment>
<dbReference type="InterPro" id="IPR017871">
    <property type="entry name" value="ABC_transporter-like_CS"/>
</dbReference>
<dbReference type="Proteomes" id="UP000324927">
    <property type="component" value="Unassembled WGS sequence"/>
</dbReference>
<dbReference type="InterPro" id="IPR013611">
    <property type="entry name" value="Transp-assoc_OB_typ2"/>
</dbReference>
<dbReference type="OrthoDB" id="9802264at2"/>
<gene>
    <name evidence="10" type="ORF">FZ942_07330</name>
</gene>
<dbReference type="PANTHER" id="PTHR42781:SF4">
    <property type="entry name" value="SPERMIDINE_PUTRESCINE IMPORT ATP-BINDING PROTEIN POTA"/>
    <property type="match status" value="1"/>
</dbReference>
<proteinExistence type="predicted"/>
<dbReference type="InterPro" id="IPR003439">
    <property type="entry name" value="ABC_transporter-like_ATP-bd"/>
</dbReference>
<keyword evidence="11" id="KW-1185">Reference proteome</keyword>
<dbReference type="GO" id="GO:0016887">
    <property type="term" value="F:ATP hydrolysis activity"/>
    <property type="evidence" value="ECO:0007669"/>
    <property type="project" value="InterPro"/>
</dbReference>
<keyword evidence="6" id="KW-0408">Iron</keyword>
<dbReference type="InterPro" id="IPR008995">
    <property type="entry name" value="Mo/tungstate-bd_C_term_dom"/>
</dbReference>
<dbReference type="GO" id="GO:0005524">
    <property type="term" value="F:ATP binding"/>
    <property type="evidence" value="ECO:0007669"/>
    <property type="project" value="UniProtKB-KW"/>
</dbReference>
<dbReference type="SUPFAM" id="SSF50331">
    <property type="entry name" value="MOP-like"/>
    <property type="match status" value="1"/>
</dbReference>
<reference evidence="10 11" key="1">
    <citation type="submission" date="2019-08" db="EMBL/GenBank/DDBJ databases">
        <authorList>
            <person name="Grouzdev D."/>
            <person name="Tikhonova E."/>
            <person name="Kravchenko I."/>
        </authorList>
    </citation>
    <scope>NUCLEOTIDE SEQUENCE [LARGE SCALE GENOMIC DNA]</scope>
    <source>
        <strain evidence="10 11">59b</strain>
    </source>
</reference>
<dbReference type="SMART" id="SM00382">
    <property type="entry name" value="AAA"/>
    <property type="match status" value="1"/>
</dbReference>
<evidence type="ECO:0000313" key="11">
    <source>
        <dbReference type="Proteomes" id="UP000324927"/>
    </source>
</evidence>
<dbReference type="AlphaFoldDB" id="A0A5A9GRC1"/>
<name>A0A5A9GRC1_AZOLI</name>
<keyword evidence="7" id="KW-0406">Ion transport</keyword>
<dbReference type="PROSITE" id="PS50893">
    <property type="entry name" value="ABC_TRANSPORTER_2"/>
    <property type="match status" value="1"/>
</dbReference>
<evidence type="ECO:0000256" key="8">
    <source>
        <dbReference type="ARBA" id="ARBA00023136"/>
    </source>
</evidence>
<dbReference type="InterPro" id="IPR015853">
    <property type="entry name" value="ABC_transpr_FbpC"/>
</dbReference>
<keyword evidence="3" id="KW-0410">Iron transport</keyword>
<dbReference type="PANTHER" id="PTHR42781">
    <property type="entry name" value="SPERMIDINE/PUTRESCINE IMPORT ATP-BINDING PROTEIN POTA"/>
    <property type="match status" value="1"/>
</dbReference>
<dbReference type="EMBL" id="VTTN01000002">
    <property type="protein sequence ID" value="KAA0596923.1"/>
    <property type="molecule type" value="Genomic_DNA"/>
</dbReference>
<evidence type="ECO:0000256" key="1">
    <source>
        <dbReference type="ARBA" id="ARBA00022448"/>
    </source>
</evidence>
<protein>
    <submittedName>
        <fullName evidence="10">ABC transporter ATP-binding protein</fullName>
    </submittedName>
</protein>
<dbReference type="Pfam" id="PF00005">
    <property type="entry name" value="ABC_tran"/>
    <property type="match status" value="1"/>
</dbReference>
<dbReference type="Pfam" id="PF08402">
    <property type="entry name" value="TOBE_2"/>
    <property type="match status" value="1"/>
</dbReference>
<keyword evidence="1" id="KW-0813">Transport</keyword>
<feature type="domain" description="ABC transporter" evidence="9">
    <location>
        <begin position="4"/>
        <end position="236"/>
    </location>
</feature>
<dbReference type="GO" id="GO:0015697">
    <property type="term" value="P:quaternary ammonium group transport"/>
    <property type="evidence" value="ECO:0007669"/>
    <property type="project" value="UniProtKB-ARBA"/>
</dbReference>
<keyword evidence="2" id="KW-1003">Cell membrane</keyword>
<keyword evidence="4" id="KW-0547">Nucleotide-binding</keyword>
<keyword evidence="5 10" id="KW-0067">ATP-binding</keyword>
<accession>A0A5A9GRC1</accession>
<evidence type="ECO:0000256" key="2">
    <source>
        <dbReference type="ARBA" id="ARBA00022475"/>
    </source>
</evidence>
<dbReference type="InterPro" id="IPR050093">
    <property type="entry name" value="ABC_SmlMolc_Importer"/>
</dbReference>
<dbReference type="FunFam" id="3.40.50.300:FF:000425">
    <property type="entry name" value="Probable ABC transporter, ATP-binding subunit"/>
    <property type="match status" value="1"/>
</dbReference>
<dbReference type="PROSITE" id="PS00211">
    <property type="entry name" value="ABC_TRANSPORTER_1"/>
    <property type="match status" value="1"/>
</dbReference>
<sequence length="359" mass="38755">MSFLQVQGLGKRYGDAVALEDVDLSVRAGSRTAIVGRSGSGKTTLLRIVAGFETADRGRILLDGRPLVEAGTMVPAHRRGIGYVPQDGALFPHLSIADNIAFGLERNDPTRRTRILELLEAVELDRQMLERRPHELSGGQQQRVALARALARKPALMLLDEPFSALDTGLRDSLRRTVARVLCEADIATILVTHDQAEALSFADQVAVMREGRLTQAGPPQELYHRPRDRETATFLGDAIILPAEVENGWASCSLGRLAVAGGPRRGAAEIMLRPEQLRLVVDHDHAANGGDGGSMGWGRVVDVEFGGSVCKVAVTLGNAPGQPAPLLLRHSSMDLPRIGSRVRIHVQGEAHLFDTPLS</sequence>
<dbReference type="Gene3D" id="3.40.50.300">
    <property type="entry name" value="P-loop containing nucleotide triphosphate hydrolases"/>
    <property type="match status" value="1"/>
</dbReference>
<dbReference type="GO" id="GO:0015408">
    <property type="term" value="F:ABC-type ferric iron transporter activity"/>
    <property type="evidence" value="ECO:0007669"/>
    <property type="project" value="InterPro"/>
</dbReference>
<evidence type="ECO:0000256" key="6">
    <source>
        <dbReference type="ARBA" id="ARBA00023004"/>
    </source>
</evidence>
<evidence type="ECO:0000259" key="9">
    <source>
        <dbReference type="PROSITE" id="PS50893"/>
    </source>
</evidence>
<dbReference type="RefSeq" id="WP_149230478.1">
    <property type="nucleotide sequence ID" value="NZ_JALJXJ010000001.1"/>
</dbReference>
<dbReference type="InterPro" id="IPR027417">
    <property type="entry name" value="P-loop_NTPase"/>
</dbReference>